<comment type="similarity">
    <text evidence="1">Belongs to the LysR transcriptional regulatory family.</text>
</comment>
<dbReference type="InterPro" id="IPR058163">
    <property type="entry name" value="LysR-type_TF_proteobact-type"/>
</dbReference>
<dbReference type="PANTHER" id="PTHR30537:SF5">
    <property type="entry name" value="HTH-TYPE TRANSCRIPTIONAL ACTIVATOR TTDR-RELATED"/>
    <property type="match status" value="1"/>
</dbReference>
<dbReference type="InterPro" id="IPR036388">
    <property type="entry name" value="WH-like_DNA-bd_sf"/>
</dbReference>
<comment type="caution">
    <text evidence="6">The sequence shown here is derived from an EMBL/GenBank/DDBJ whole genome shotgun (WGS) entry which is preliminary data.</text>
</comment>
<keyword evidence="3" id="KW-0238">DNA-binding</keyword>
<name>A0AB34CJM0_9GAMM</name>
<dbReference type="PROSITE" id="PS50931">
    <property type="entry name" value="HTH_LYSR"/>
    <property type="match status" value="1"/>
</dbReference>
<gene>
    <name evidence="6" type="ORF">F3I20_11655</name>
</gene>
<dbReference type="InterPro" id="IPR005119">
    <property type="entry name" value="LysR_subst-bd"/>
</dbReference>
<dbReference type="GO" id="GO:0003677">
    <property type="term" value="F:DNA binding"/>
    <property type="evidence" value="ECO:0007669"/>
    <property type="project" value="UniProtKB-KW"/>
</dbReference>
<dbReference type="AlphaFoldDB" id="A0AB34CJM0"/>
<dbReference type="Gene3D" id="1.10.10.10">
    <property type="entry name" value="Winged helix-like DNA-binding domain superfamily/Winged helix DNA-binding domain"/>
    <property type="match status" value="1"/>
</dbReference>
<dbReference type="PANTHER" id="PTHR30537">
    <property type="entry name" value="HTH-TYPE TRANSCRIPTIONAL REGULATOR"/>
    <property type="match status" value="1"/>
</dbReference>
<proteinExistence type="inferred from homology"/>
<reference evidence="6 7" key="1">
    <citation type="submission" date="2019-09" db="EMBL/GenBank/DDBJ databases">
        <title>Genomic diversity of phyloplane-associated Pantoea species in Pakistan cotton crop.</title>
        <authorList>
            <person name="Tufail M.R."/>
            <person name="Cook D.R."/>
        </authorList>
    </citation>
    <scope>NUCLEOTIDE SEQUENCE [LARGE SCALE GENOMIC DNA]</scope>
    <source>
        <strain evidence="6 7">B_8</strain>
    </source>
</reference>
<accession>A0AB34CJM0</accession>
<organism evidence="6 7">
    <name type="scientific">Candidatus Pantoea gossypiicola</name>
    <dbReference type="NCBI Taxonomy" id="2608008"/>
    <lineage>
        <taxon>Bacteria</taxon>
        <taxon>Pseudomonadati</taxon>
        <taxon>Pseudomonadota</taxon>
        <taxon>Gammaproteobacteria</taxon>
        <taxon>Enterobacterales</taxon>
        <taxon>Erwiniaceae</taxon>
        <taxon>Pantoea</taxon>
    </lineage>
</organism>
<evidence type="ECO:0000313" key="6">
    <source>
        <dbReference type="EMBL" id="KAA6125090.1"/>
    </source>
</evidence>
<keyword evidence="4" id="KW-0804">Transcription</keyword>
<dbReference type="Gene3D" id="3.40.190.290">
    <property type="match status" value="1"/>
</dbReference>
<dbReference type="CDD" id="cd08422">
    <property type="entry name" value="PBP2_CrgA_like"/>
    <property type="match status" value="1"/>
</dbReference>
<dbReference type="EMBL" id="VWVM01000007">
    <property type="protein sequence ID" value="KAA6125090.1"/>
    <property type="molecule type" value="Genomic_DNA"/>
</dbReference>
<sequence>MDRLDCDRMFVTVLETGSFSAAALRLGTSSSQASKLVSKLEQQLGVQLFKRSTRALSPTDVGRSYYERVKNLLDAFETLDASVRESATTPTGRLKISAPGSFGTAVLSQVLVAFARRYPLIELDVSFSDRAVNIVDEGFDMAIRIGNLSDSSLVARKLGDVHVRIAASPIYLEQFGTPQHWRDMAQHQCIIDTNFRDPWHWPFVSGDGSNEIVTMPVRGRLRFANTEACLQAVMAGLGIARLPGFIATPALQQGDIVRLLDNFDTPPLGLFVVYPPARHLAHRARLLIDFLVSHFTHFPPVGFLP</sequence>
<evidence type="ECO:0000256" key="3">
    <source>
        <dbReference type="ARBA" id="ARBA00023125"/>
    </source>
</evidence>
<evidence type="ECO:0000256" key="4">
    <source>
        <dbReference type="ARBA" id="ARBA00023163"/>
    </source>
</evidence>
<dbReference type="SUPFAM" id="SSF53850">
    <property type="entry name" value="Periplasmic binding protein-like II"/>
    <property type="match status" value="1"/>
</dbReference>
<dbReference type="Pfam" id="PF03466">
    <property type="entry name" value="LysR_substrate"/>
    <property type="match status" value="1"/>
</dbReference>
<dbReference type="SUPFAM" id="SSF46785">
    <property type="entry name" value="Winged helix' DNA-binding domain"/>
    <property type="match status" value="1"/>
</dbReference>
<evidence type="ECO:0000313" key="7">
    <source>
        <dbReference type="Proteomes" id="UP000324255"/>
    </source>
</evidence>
<dbReference type="FunFam" id="1.10.10.10:FF:000001">
    <property type="entry name" value="LysR family transcriptional regulator"/>
    <property type="match status" value="1"/>
</dbReference>
<keyword evidence="7" id="KW-1185">Reference proteome</keyword>
<keyword evidence="2" id="KW-0805">Transcription regulation</keyword>
<feature type="domain" description="HTH lysR-type" evidence="5">
    <location>
        <begin position="1"/>
        <end position="59"/>
    </location>
</feature>
<evidence type="ECO:0000259" key="5">
    <source>
        <dbReference type="PROSITE" id="PS50931"/>
    </source>
</evidence>
<dbReference type="InterPro" id="IPR000847">
    <property type="entry name" value="LysR_HTH_N"/>
</dbReference>
<evidence type="ECO:0000256" key="1">
    <source>
        <dbReference type="ARBA" id="ARBA00009437"/>
    </source>
</evidence>
<dbReference type="RefSeq" id="WP_150037593.1">
    <property type="nucleotide sequence ID" value="NZ_VWVM01000007.1"/>
</dbReference>
<protein>
    <submittedName>
        <fullName evidence="6">LysR family transcriptional regulator</fullName>
    </submittedName>
</protein>
<dbReference type="Pfam" id="PF00126">
    <property type="entry name" value="HTH_1"/>
    <property type="match status" value="1"/>
</dbReference>
<evidence type="ECO:0000256" key="2">
    <source>
        <dbReference type="ARBA" id="ARBA00023015"/>
    </source>
</evidence>
<dbReference type="GO" id="GO:0003700">
    <property type="term" value="F:DNA-binding transcription factor activity"/>
    <property type="evidence" value="ECO:0007669"/>
    <property type="project" value="InterPro"/>
</dbReference>
<dbReference type="InterPro" id="IPR036390">
    <property type="entry name" value="WH_DNA-bd_sf"/>
</dbReference>
<dbReference type="Proteomes" id="UP000324255">
    <property type="component" value="Unassembled WGS sequence"/>
</dbReference>